<reference evidence="1" key="1">
    <citation type="submission" date="2021-02" db="EMBL/GenBank/DDBJ databases">
        <authorList>
            <person name="Nowell W R."/>
        </authorList>
    </citation>
    <scope>NUCLEOTIDE SEQUENCE</scope>
</reference>
<protein>
    <submittedName>
        <fullName evidence="1">Uncharacterized protein</fullName>
    </submittedName>
</protein>
<feature type="non-terminal residue" evidence="1">
    <location>
        <position position="68"/>
    </location>
</feature>
<dbReference type="InterPro" id="IPR011042">
    <property type="entry name" value="6-blade_b-propeller_TolB-like"/>
</dbReference>
<dbReference type="EMBL" id="CAJOBJ010185602">
    <property type="protein sequence ID" value="CAF4934768.1"/>
    <property type="molecule type" value="Genomic_DNA"/>
</dbReference>
<dbReference type="Proteomes" id="UP000681720">
    <property type="component" value="Unassembled WGS sequence"/>
</dbReference>
<comment type="caution">
    <text evidence="1">The sequence shown here is derived from an EMBL/GenBank/DDBJ whole genome shotgun (WGS) entry which is preliminary data.</text>
</comment>
<proteinExistence type="predicted"/>
<organism evidence="1 2">
    <name type="scientific">Rotaria magnacalcarata</name>
    <dbReference type="NCBI Taxonomy" id="392030"/>
    <lineage>
        <taxon>Eukaryota</taxon>
        <taxon>Metazoa</taxon>
        <taxon>Spiralia</taxon>
        <taxon>Gnathifera</taxon>
        <taxon>Rotifera</taxon>
        <taxon>Eurotatoria</taxon>
        <taxon>Bdelloidea</taxon>
        <taxon>Philodinida</taxon>
        <taxon>Philodinidae</taxon>
        <taxon>Rotaria</taxon>
    </lineage>
</organism>
<gene>
    <name evidence="1" type="ORF">GIL414_LOCUS53498</name>
</gene>
<name>A0A8S3CP85_9BILA</name>
<sequence length="68" mass="8020">MKEFLLLSRLTSIRAVDLNRDSNIEARPPIIPDRRTAISDSVFDYEEKTVYFYAQRQQMIYSSKMDGE</sequence>
<dbReference type="AlphaFoldDB" id="A0A8S3CP85"/>
<accession>A0A8S3CP85</accession>
<evidence type="ECO:0000313" key="1">
    <source>
        <dbReference type="EMBL" id="CAF4934768.1"/>
    </source>
</evidence>
<dbReference type="Gene3D" id="2.120.10.30">
    <property type="entry name" value="TolB, C-terminal domain"/>
    <property type="match status" value="1"/>
</dbReference>
<evidence type="ECO:0000313" key="2">
    <source>
        <dbReference type="Proteomes" id="UP000681720"/>
    </source>
</evidence>